<dbReference type="EMBL" id="CVQI01013335">
    <property type="protein sequence ID" value="CRK22502.1"/>
    <property type="molecule type" value="Genomic_DNA"/>
</dbReference>
<evidence type="ECO:0000313" key="4">
    <source>
        <dbReference type="Proteomes" id="UP000045706"/>
    </source>
</evidence>
<reference evidence="4" key="1">
    <citation type="submission" date="2015-05" db="EMBL/GenBank/DDBJ databases">
        <authorList>
            <person name="Fogelqvist Johan"/>
        </authorList>
    </citation>
    <scope>NUCLEOTIDE SEQUENCE [LARGE SCALE GENOMIC DNA]</scope>
</reference>
<protein>
    <submittedName>
        <fullName evidence="3">Uncharacterized protein</fullName>
    </submittedName>
</protein>
<feature type="transmembrane region" description="Helical" evidence="2">
    <location>
        <begin position="66"/>
        <end position="89"/>
    </location>
</feature>
<feature type="transmembrane region" description="Helical" evidence="2">
    <location>
        <begin position="101"/>
        <end position="124"/>
    </location>
</feature>
<gene>
    <name evidence="3" type="ORF">BN1723_002927</name>
</gene>
<evidence type="ECO:0000256" key="1">
    <source>
        <dbReference type="SAM" id="MobiDB-lite"/>
    </source>
</evidence>
<evidence type="ECO:0000313" key="3">
    <source>
        <dbReference type="EMBL" id="CRK22502.1"/>
    </source>
</evidence>
<sequence>MMDRPKRPPPLALAPPKKQDKSVYRQTMSIAPPAPKPHQVPHQRPRAPSRHSSRHRSHRASSSPSWIHLASTIVHIHLCAVLIAALATFLHDQPAAARTQIGHNVIAALIFLIFDTLLSLLSILRPSHAVTLLVRLGIATCLLAVFIAFAAHVPGPRVFTPGYHLWGTVFETGDGLVAGAVFVIAMWDFGRVALRWRVLLNWMHGGRPLTSGRSGRGQRSKSSIRDGR</sequence>
<feature type="compositionally biased region" description="Basic residues" evidence="1">
    <location>
        <begin position="39"/>
        <end position="59"/>
    </location>
</feature>
<feature type="region of interest" description="Disordered" evidence="1">
    <location>
        <begin position="1"/>
        <end position="61"/>
    </location>
</feature>
<keyword evidence="2" id="KW-1133">Transmembrane helix</keyword>
<keyword evidence="2" id="KW-0472">Membrane</keyword>
<keyword evidence="2" id="KW-0812">Transmembrane</keyword>
<evidence type="ECO:0000256" key="2">
    <source>
        <dbReference type="SAM" id="Phobius"/>
    </source>
</evidence>
<organism evidence="3 4">
    <name type="scientific">Verticillium longisporum</name>
    <name type="common">Verticillium dahliae var. longisporum</name>
    <dbReference type="NCBI Taxonomy" id="100787"/>
    <lineage>
        <taxon>Eukaryota</taxon>
        <taxon>Fungi</taxon>
        <taxon>Dikarya</taxon>
        <taxon>Ascomycota</taxon>
        <taxon>Pezizomycotina</taxon>
        <taxon>Sordariomycetes</taxon>
        <taxon>Hypocreomycetidae</taxon>
        <taxon>Glomerellales</taxon>
        <taxon>Plectosphaerellaceae</taxon>
        <taxon>Verticillium</taxon>
    </lineage>
</organism>
<dbReference type="Proteomes" id="UP000045706">
    <property type="component" value="Unassembled WGS sequence"/>
</dbReference>
<accession>A0A0G4LKC3</accession>
<name>A0A0G4LKC3_VERLO</name>
<proteinExistence type="predicted"/>
<dbReference type="AlphaFoldDB" id="A0A0G4LKC3"/>
<feature type="transmembrane region" description="Helical" evidence="2">
    <location>
        <begin position="136"/>
        <end position="155"/>
    </location>
</feature>